<keyword evidence="4" id="KW-1185">Reference proteome</keyword>
<evidence type="ECO:0000259" key="2">
    <source>
        <dbReference type="Pfam" id="PF05232"/>
    </source>
</evidence>
<dbReference type="NCBIfam" id="NF033664">
    <property type="entry name" value="PACE_transport"/>
    <property type="match status" value="1"/>
</dbReference>
<feature type="transmembrane region" description="Helical" evidence="1">
    <location>
        <begin position="103"/>
        <end position="123"/>
    </location>
</feature>
<proteinExistence type="predicted"/>
<evidence type="ECO:0000313" key="3">
    <source>
        <dbReference type="EMBL" id="MFC0178635.1"/>
    </source>
</evidence>
<sequence>MTDNAIKVQNDTSPVSELKFKIPDKTKKERLFHAIMFETIALILCAPALALIMNKSLFTSASLTLMNAACAMVMNIVFNIIFDHFEKKIGFTKNFKVRMLHACLFEISLLSLIVPLGALLLKISLSASFAMNVGLIFFFLPYTYIYNLAFDTLRYKYYLKKFQTN</sequence>
<reference evidence="3 4" key="1">
    <citation type="submission" date="2024-09" db="EMBL/GenBank/DDBJ databases">
        <authorList>
            <person name="Sun Q."/>
            <person name="Mori K."/>
        </authorList>
    </citation>
    <scope>NUCLEOTIDE SEQUENCE [LARGE SCALE GENOMIC DNA]</scope>
    <source>
        <strain evidence="3 4">CCM 8545</strain>
    </source>
</reference>
<keyword evidence="1" id="KW-0812">Transmembrane</keyword>
<keyword evidence="1" id="KW-1133">Transmembrane helix</keyword>
<dbReference type="RefSeq" id="WP_385875465.1">
    <property type="nucleotide sequence ID" value="NZ_JBHLXE010000013.1"/>
</dbReference>
<feature type="transmembrane region" description="Helical" evidence="1">
    <location>
        <begin position="129"/>
        <end position="150"/>
    </location>
</feature>
<dbReference type="Proteomes" id="UP001589758">
    <property type="component" value="Unassembled WGS sequence"/>
</dbReference>
<protein>
    <submittedName>
        <fullName evidence="3">PACE efflux transporter</fullName>
    </submittedName>
</protein>
<dbReference type="EMBL" id="JBHLXE010000013">
    <property type="protein sequence ID" value="MFC0178635.1"/>
    <property type="molecule type" value="Genomic_DNA"/>
</dbReference>
<feature type="transmembrane region" description="Helical" evidence="1">
    <location>
        <begin position="58"/>
        <end position="82"/>
    </location>
</feature>
<evidence type="ECO:0000256" key="1">
    <source>
        <dbReference type="SAM" id="Phobius"/>
    </source>
</evidence>
<evidence type="ECO:0000313" key="4">
    <source>
        <dbReference type="Proteomes" id="UP001589758"/>
    </source>
</evidence>
<feature type="domain" description="Chlorhexidine efflux transporter" evidence="2">
    <location>
        <begin position="26"/>
        <end position="87"/>
    </location>
</feature>
<feature type="domain" description="Chlorhexidine efflux transporter" evidence="2">
    <location>
        <begin position="94"/>
        <end position="154"/>
    </location>
</feature>
<dbReference type="Pfam" id="PF05232">
    <property type="entry name" value="BTP"/>
    <property type="match status" value="2"/>
</dbReference>
<dbReference type="InterPro" id="IPR007896">
    <property type="entry name" value="BTP_bacteria"/>
</dbReference>
<organism evidence="3 4">
    <name type="scientific">Thorsellia kenyensis</name>
    <dbReference type="NCBI Taxonomy" id="1549888"/>
    <lineage>
        <taxon>Bacteria</taxon>
        <taxon>Pseudomonadati</taxon>
        <taxon>Pseudomonadota</taxon>
        <taxon>Gammaproteobacteria</taxon>
        <taxon>Enterobacterales</taxon>
        <taxon>Thorselliaceae</taxon>
        <taxon>Thorsellia</taxon>
    </lineage>
</organism>
<dbReference type="InterPro" id="IPR058208">
    <property type="entry name" value="PACE"/>
</dbReference>
<gene>
    <name evidence="3" type="ORF">ACFFIT_00715</name>
</gene>
<name>A0ABV6C6S3_9GAMM</name>
<comment type="caution">
    <text evidence="3">The sequence shown here is derived from an EMBL/GenBank/DDBJ whole genome shotgun (WGS) entry which is preliminary data.</text>
</comment>
<feature type="transmembrane region" description="Helical" evidence="1">
    <location>
        <begin position="31"/>
        <end position="52"/>
    </location>
</feature>
<accession>A0ABV6C6S3</accession>
<keyword evidence="1" id="KW-0472">Membrane</keyword>